<gene>
    <name evidence="2" type="ORF">CR203_07605</name>
</gene>
<proteinExistence type="predicted"/>
<evidence type="ECO:0000313" key="2">
    <source>
        <dbReference type="EMBL" id="RKL68337.1"/>
    </source>
</evidence>
<dbReference type="InterPro" id="IPR002826">
    <property type="entry name" value="MptE-like"/>
</dbReference>
<dbReference type="Pfam" id="PF01973">
    <property type="entry name" value="MptE-like"/>
    <property type="match status" value="1"/>
</dbReference>
<dbReference type="EMBL" id="PDOE01000002">
    <property type="protein sequence ID" value="RKL68337.1"/>
    <property type="molecule type" value="Genomic_DNA"/>
</dbReference>
<dbReference type="PANTHER" id="PTHR41786:SF1">
    <property type="entry name" value="6-HYDROXYMETHYLPTERIN DIPHOSPHOKINASE MPTE-LIKE DOMAIN-CONTAINING PROTEIN"/>
    <property type="match status" value="1"/>
</dbReference>
<dbReference type="PANTHER" id="PTHR41786">
    <property type="entry name" value="MOTILITY ACCESSORY FACTOR MAF"/>
    <property type="match status" value="1"/>
</dbReference>
<reference evidence="2 3" key="1">
    <citation type="submission" date="2017-10" db="EMBL/GenBank/DDBJ databases">
        <title>Bacillus sp. nov., a halophilic bacterium isolated from a Keqin Lake.</title>
        <authorList>
            <person name="Wang H."/>
        </authorList>
    </citation>
    <scope>NUCLEOTIDE SEQUENCE [LARGE SCALE GENOMIC DNA]</scope>
    <source>
        <strain evidence="2 3">KCTC 13187</strain>
    </source>
</reference>
<dbReference type="RefSeq" id="WP_110938677.1">
    <property type="nucleotide sequence ID" value="NZ_KZ614147.1"/>
</dbReference>
<accession>A0A3A9K701</accession>
<sequence length="422" mass="48433">MKWKLSEAKNGQAFVELECNKGRKNYLHSRYNPEKESRRWVEGLEVNIVINKLVVVGMGMGHHIFALREKHPHLEIEVWEFNNKYKNWIENNLNNNLLRDCKISYYSSELVEEIKEQFLLKLERDDVQLVIHQPSLSAIPDSLALLRTKLVDIDYMKRSYLSNREILEENFQCNVNLNDAGINNFINNYMHRPFILVSAGPSLTKQLPLIKEIQQNSNVVVGCVGTALKPLLNSGIKPEFLMVSDPNEQIYSQTEGLDTNDLTLFYLSTASHKIVSAFKGKRYIVWQKGYKNAEKQGAFRNEPLIDTGGSVATCLLDLIVNMGASLIALVGQDLAFTDGKSHAQSTTGLREVNLEHTTIEVDNYYLTDRIQTSRNLSLYLKWFESYAKNSNFRVGYWNCTEGGAHINGWNHQSLYSFYKHIK</sequence>
<evidence type="ECO:0000313" key="3">
    <source>
        <dbReference type="Proteomes" id="UP000281498"/>
    </source>
</evidence>
<keyword evidence="3" id="KW-1185">Reference proteome</keyword>
<comment type="caution">
    <text evidence="2">The sequence shown here is derived from an EMBL/GenBank/DDBJ whole genome shotgun (WGS) entry which is preliminary data.</text>
</comment>
<dbReference type="AlphaFoldDB" id="A0A3A9K701"/>
<protein>
    <recommendedName>
        <fullName evidence="1">6-hydroxymethylpterin diphosphokinase MptE-like domain-containing protein</fullName>
    </recommendedName>
</protein>
<evidence type="ECO:0000259" key="1">
    <source>
        <dbReference type="Pfam" id="PF01973"/>
    </source>
</evidence>
<name>A0A3A9K701_9BACI</name>
<organism evidence="2 3">
    <name type="scientific">Salipaludibacillus neizhouensis</name>
    <dbReference type="NCBI Taxonomy" id="885475"/>
    <lineage>
        <taxon>Bacteria</taxon>
        <taxon>Bacillati</taxon>
        <taxon>Bacillota</taxon>
        <taxon>Bacilli</taxon>
        <taxon>Bacillales</taxon>
        <taxon>Bacillaceae</taxon>
    </lineage>
</organism>
<dbReference type="Proteomes" id="UP000281498">
    <property type="component" value="Unassembled WGS sequence"/>
</dbReference>
<dbReference type="OrthoDB" id="5291305at2"/>
<feature type="domain" description="6-hydroxymethylpterin diphosphokinase MptE-like" evidence="1">
    <location>
        <begin position="174"/>
        <end position="338"/>
    </location>
</feature>